<evidence type="ECO:0000256" key="9">
    <source>
        <dbReference type="HAMAP-Rule" id="MF_00186"/>
    </source>
</evidence>
<comment type="caution">
    <text evidence="13">The sequence shown here is derived from an EMBL/GenBank/DDBJ whole genome shotgun (WGS) entry which is preliminary data.</text>
</comment>
<dbReference type="InterPro" id="IPR043129">
    <property type="entry name" value="ATPase_NBD"/>
</dbReference>
<evidence type="ECO:0000313" key="13">
    <source>
        <dbReference type="EMBL" id="THV31629.1"/>
    </source>
</evidence>
<feature type="binding site" evidence="9">
    <location>
        <position position="134"/>
    </location>
    <ligand>
        <name>glycerol</name>
        <dbReference type="ChEBI" id="CHEBI:17754"/>
    </ligand>
</feature>
<dbReference type="InterPro" id="IPR018484">
    <property type="entry name" value="FGGY_N"/>
</dbReference>
<feature type="binding site" evidence="9">
    <location>
        <position position="243"/>
    </location>
    <ligand>
        <name>sn-glycerol 3-phosphate</name>
        <dbReference type="ChEBI" id="CHEBI:57597"/>
    </ligand>
</feature>
<dbReference type="GO" id="GO:0004370">
    <property type="term" value="F:glycerol kinase activity"/>
    <property type="evidence" value="ECO:0007669"/>
    <property type="project" value="UniProtKB-UniRule"/>
</dbReference>
<feature type="binding site" evidence="9">
    <location>
        <position position="265"/>
    </location>
    <ligand>
        <name>ATP</name>
        <dbReference type="ChEBI" id="CHEBI:30616"/>
    </ligand>
</feature>
<reference evidence="13 14" key="1">
    <citation type="submission" date="2019-04" db="EMBL/GenBank/DDBJ databases">
        <title>genome sequence of strain W3.</title>
        <authorList>
            <person name="Gao J."/>
            <person name="Sun J."/>
        </authorList>
    </citation>
    <scope>NUCLEOTIDE SEQUENCE [LARGE SCALE GENOMIC DNA]</scope>
    <source>
        <strain evidence="13 14">W3</strain>
    </source>
</reference>
<sequence>MSGYVLAIDQGTTSSRAIVYGPDARPIATDQKEISQSFPRPGWVEHDGAEIWQSVLETCRNAIRRAGIEARDIAAIGIANQRETCLIWERSTGRPIHPAIVWQDRRTFNVCEALRADGVVSLVQDRTGLLLDPYFSATKLAWILDNVEGARRAAEAGQLLCGTIDTYVTWMLTGGAVHATDATNASRTSLFNIRENCWDDELLAVFKVPKGLLPEVRDCADDFGQAIAVHFGSEIPIRALAGDQQAALIGQACLTPGMLKSTYGTGCFVVLNTGDQIVRSSNRLLSTIAYRLDGKTTYALEGSIFMAGAAVQWLRDSLKLIKEASETGPLAHLADEQEDVYLVPAFTGLGAPHWNSQARGAIFGLTRATGIAELSRATLESVCYQTRDLLEAMACDYPMEVTGATLRVDGGLSGSDWAMQALADCLGSVIERSQNQEATALGVAALAGSKAGVWPHLASFATNWKAKGRFTPNISTDERARRYRKWRAAVASTLSYAATA</sequence>
<dbReference type="NCBIfam" id="TIGR01311">
    <property type="entry name" value="glycerol_kin"/>
    <property type="match status" value="1"/>
</dbReference>
<evidence type="ECO:0000256" key="3">
    <source>
        <dbReference type="ARBA" id="ARBA00022679"/>
    </source>
</evidence>
<evidence type="ECO:0000256" key="10">
    <source>
        <dbReference type="RuleBase" id="RU003733"/>
    </source>
</evidence>
<feature type="binding site" evidence="9">
    <location>
        <position position="13"/>
    </location>
    <ligand>
        <name>ATP</name>
        <dbReference type="ChEBI" id="CHEBI:30616"/>
    </ligand>
</feature>
<feature type="domain" description="Carbohydrate kinase FGGY N-terminal" evidence="11">
    <location>
        <begin position="4"/>
        <end position="250"/>
    </location>
</feature>
<feature type="binding site" evidence="9">
    <location>
        <position position="134"/>
    </location>
    <ligand>
        <name>sn-glycerol 3-phosphate</name>
        <dbReference type="ChEBI" id="CHEBI:57597"/>
    </ligand>
</feature>
<dbReference type="InterPro" id="IPR005999">
    <property type="entry name" value="Glycerol_kin"/>
</dbReference>
<dbReference type="GO" id="GO:0019563">
    <property type="term" value="P:glycerol catabolic process"/>
    <property type="evidence" value="ECO:0007669"/>
    <property type="project" value="UniProtKB-UniRule"/>
</dbReference>
<keyword evidence="6 9" id="KW-0319">Glycerol metabolism</keyword>
<dbReference type="Pfam" id="PF00370">
    <property type="entry name" value="FGGY_N"/>
    <property type="match status" value="1"/>
</dbReference>
<comment type="caution">
    <text evidence="9">Lacks conserved residue(s) required for the propagation of feature annotation.</text>
</comment>
<proteinExistence type="inferred from homology"/>
<organism evidence="13 14">
    <name type="scientific">Rhizobium rosettiformans W3</name>
    <dbReference type="NCBI Taxonomy" id="538378"/>
    <lineage>
        <taxon>Bacteria</taxon>
        <taxon>Pseudomonadati</taxon>
        <taxon>Pseudomonadota</taxon>
        <taxon>Alphaproteobacteria</taxon>
        <taxon>Hyphomicrobiales</taxon>
        <taxon>Rhizobiaceae</taxon>
        <taxon>Rhizobium/Agrobacterium group</taxon>
        <taxon>Rhizobium</taxon>
    </lineage>
</organism>
<feature type="binding site" evidence="9">
    <location>
        <position position="82"/>
    </location>
    <ligand>
        <name>sn-glycerol 3-phosphate</name>
        <dbReference type="ChEBI" id="CHEBI:57597"/>
    </ligand>
</feature>
<feature type="binding site" evidence="9">
    <location>
        <position position="12"/>
    </location>
    <ligand>
        <name>sn-glycerol 3-phosphate</name>
        <dbReference type="ChEBI" id="CHEBI:57597"/>
    </ligand>
</feature>
<feature type="binding site" evidence="9">
    <location>
        <position position="12"/>
    </location>
    <ligand>
        <name>ADP</name>
        <dbReference type="ChEBI" id="CHEBI:456216"/>
    </ligand>
</feature>
<keyword evidence="5 9" id="KW-0418">Kinase</keyword>
<feature type="binding site" evidence="9">
    <location>
        <position position="244"/>
    </location>
    <ligand>
        <name>glycerol</name>
        <dbReference type="ChEBI" id="CHEBI:17754"/>
    </ligand>
</feature>
<feature type="binding site" evidence="9">
    <location>
        <position position="312"/>
    </location>
    <ligand>
        <name>ATP</name>
        <dbReference type="ChEBI" id="CHEBI:30616"/>
    </ligand>
</feature>
<keyword evidence="7 9" id="KW-0067">ATP-binding</keyword>
<name>A0A4S8PTH3_9HYPH</name>
<protein>
    <recommendedName>
        <fullName evidence="9">Glycerol kinase</fullName>
        <ecNumber evidence="9">2.7.1.30</ecNumber>
    </recommendedName>
    <alternativeName>
        <fullName evidence="9">ATP:glycerol 3-phosphotransferase</fullName>
    </alternativeName>
    <alternativeName>
        <fullName evidence="9">Glycerokinase</fullName>
        <shortName evidence="9">GK</shortName>
    </alternativeName>
</protein>
<evidence type="ECO:0000259" key="11">
    <source>
        <dbReference type="Pfam" id="PF00370"/>
    </source>
</evidence>
<keyword evidence="3 9" id="KW-0808">Transferase</keyword>
<dbReference type="PANTHER" id="PTHR10196">
    <property type="entry name" value="SUGAR KINASE"/>
    <property type="match status" value="1"/>
</dbReference>
<dbReference type="UniPathway" id="UPA00618">
    <property type="reaction ID" value="UER00672"/>
</dbReference>
<feature type="binding site" evidence="9">
    <location>
        <position position="243"/>
    </location>
    <ligand>
        <name>glycerol</name>
        <dbReference type="ChEBI" id="CHEBI:17754"/>
    </ligand>
</feature>
<dbReference type="GO" id="GO:0005829">
    <property type="term" value="C:cytosol"/>
    <property type="evidence" value="ECO:0007669"/>
    <property type="project" value="UniProtKB-ARBA"/>
</dbReference>
<comment type="activity regulation">
    <text evidence="9">Inhibited by fructose 1,6-bisphosphate (FBP).</text>
</comment>
<feature type="binding site" evidence="9">
    <location>
        <position position="83"/>
    </location>
    <ligand>
        <name>sn-glycerol 3-phosphate</name>
        <dbReference type="ChEBI" id="CHEBI:57597"/>
    </ligand>
</feature>
<evidence type="ECO:0000256" key="6">
    <source>
        <dbReference type="ARBA" id="ARBA00022798"/>
    </source>
</evidence>
<evidence type="ECO:0000256" key="7">
    <source>
        <dbReference type="ARBA" id="ARBA00022840"/>
    </source>
</evidence>
<dbReference type="FunFam" id="3.30.420.40:FF:000007">
    <property type="entry name" value="Glycerol kinase"/>
    <property type="match status" value="1"/>
</dbReference>
<dbReference type="InterPro" id="IPR018483">
    <property type="entry name" value="Carb_kinase_FGGY_CS"/>
</dbReference>
<dbReference type="InterPro" id="IPR018485">
    <property type="entry name" value="FGGY_C"/>
</dbReference>
<feature type="binding site" evidence="9">
    <location>
        <position position="14"/>
    </location>
    <ligand>
        <name>ATP</name>
        <dbReference type="ChEBI" id="CHEBI:30616"/>
    </ligand>
</feature>
<evidence type="ECO:0000256" key="4">
    <source>
        <dbReference type="ARBA" id="ARBA00022741"/>
    </source>
</evidence>
<dbReference type="PROSITE" id="PS00445">
    <property type="entry name" value="FGGY_KINASES_2"/>
    <property type="match status" value="1"/>
</dbReference>
<comment type="similarity">
    <text evidence="2 9 10">Belongs to the FGGY kinase family.</text>
</comment>
<dbReference type="GO" id="GO:0005524">
    <property type="term" value="F:ATP binding"/>
    <property type="evidence" value="ECO:0007669"/>
    <property type="project" value="UniProtKB-UniRule"/>
</dbReference>
<dbReference type="GO" id="GO:0006072">
    <property type="term" value="P:glycerol-3-phosphate metabolic process"/>
    <property type="evidence" value="ECO:0007669"/>
    <property type="project" value="InterPro"/>
</dbReference>
<feature type="binding site" evidence="9">
    <location>
        <position position="308"/>
    </location>
    <ligand>
        <name>ADP</name>
        <dbReference type="ChEBI" id="CHEBI:456216"/>
    </ligand>
</feature>
<feature type="binding site" evidence="9">
    <location>
        <position position="82"/>
    </location>
    <ligand>
        <name>glycerol</name>
        <dbReference type="ChEBI" id="CHEBI:17754"/>
    </ligand>
</feature>
<evidence type="ECO:0000256" key="2">
    <source>
        <dbReference type="ARBA" id="ARBA00009156"/>
    </source>
</evidence>
<evidence type="ECO:0000256" key="8">
    <source>
        <dbReference type="ARBA" id="ARBA00052101"/>
    </source>
</evidence>
<dbReference type="PROSITE" id="PS00933">
    <property type="entry name" value="FGGY_KINASES_1"/>
    <property type="match status" value="1"/>
</dbReference>
<feature type="binding site" evidence="9">
    <location>
        <position position="411"/>
    </location>
    <ligand>
        <name>ATP</name>
        <dbReference type="ChEBI" id="CHEBI:30616"/>
    </ligand>
</feature>
<feature type="binding site" evidence="9">
    <location>
        <position position="265"/>
    </location>
    <ligand>
        <name>ADP</name>
        <dbReference type="ChEBI" id="CHEBI:456216"/>
    </ligand>
</feature>
<feature type="domain" description="Carbohydrate kinase FGGY C-terminal" evidence="12">
    <location>
        <begin position="260"/>
        <end position="448"/>
    </location>
</feature>
<dbReference type="SUPFAM" id="SSF53067">
    <property type="entry name" value="Actin-like ATPase domain"/>
    <property type="match status" value="2"/>
</dbReference>
<dbReference type="HAMAP" id="MF_00186">
    <property type="entry name" value="Glycerol_kin"/>
    <property type="match status" value="1"/>
</dbReference>
<accession>A0A4S8PTH3</accession>
<dbReference type="InterPro" id="IPR000577">
    <property type="entry name" value="Carb_kinase_FGGY"/>
</dbReference>
<dbReference type="NCBIfam" id="NF000756">
    <property type="entry name" value="PRK00047.1"/>
    <property type="match status" value="1"/>
</dbReference>
<dbReference type="Gene3D" id="3.30.420.40">
    <property type="match status" value="2"/>
</dbReference>
<comment type="pathway">
    <text evidence="1 9">Polyol metabolism; glycerol degradation via glycerol kinase pathway; sn-glycerol 3-phosphate from glycerol: step 1/1.</text>
</comment>
<comment type="function">
    <text evidence="9">Key enzyme in the regulation of glycerol uptake and metabolism. Catalyzes the phosphorylation of glycerol to yield sn-glycerol 3-phosphate.</text>
</comment>
<dbReference type="CDD" id="cd07786">
    <property type="entry name" value="FGGY_EcGK_like"/>
    <property type="match status" value="1"/>
</dbReference>
<evidence type="ECO:0000259" key="12">
    <source>
        <dbReference type="Pfam" id="PF02782"/>
    </source>
</evidence>
<feature type="binding site" evidence="9">
    <location>
        <position position="12"/>
    </location>
    <ligand>
        <name>ATP</name>
        <dbReference type="ChEBI" id="CHEBI:30616"/>
    </ligand>
</feature>
<dbReference type="Proteomes" id="UP000307378">
    <property type="component" value="Unassembled WGS sequence"/>
</dbReference>
<dbReference type="PANTHER" id="PTHR10196:SF78">
    <property type="entry name" value="GLYCEROL KINASE"/>
    <property type="match status" value="1"/>
</dbReference>
<feature type="binding site" evidence="9">
    <location>
        <position position="308"/>
    </location>
    <ligand>
        <name>ATP</name>
        <dbReference type="ChEBI" id="CHEBI:30616"/>
    </ligand>
</feature>
<evidence type="ECO:0000313" key="14">
    <source>
        <dbReference type="Proteomes" id="UP000307378"/>
    </source>
</evidence>
<dbReference type="EMBL" id="STGU01000020">
    <property type="protein sequence ID" value="THV31629.1"/>
    <property type="molecule type" value="Genomic_DNA"/>
</dbReference>
<feature type="binding site" evidence="9">
    <location>
        <position position="16"/>
    </location>
    <ligand>
        <name>ADP</name>
        <dbReference type="ChEBI" id="CHEBI:456216"/>
    </ligand>
</feature>
<comment type="catalytic activity">
    <reaction evidence="8 9">
        <text>glycerol + ATP = sn-glycerol 3-phosphate + ADP + H(+)</text>
        <dbReference type="Rhea" id="RHEA:21644"/>
        <dbReference type="ChEBI" id="CHEBI:15378"/>
        <dbReference type="ChEBI" id="CHEBI:17754"/>
        <dbReference type="ChEBI" id="CHEBI:30616"/>
        <dbReference type="ChEBI" id="CHEBI:57597"/>
        <dbReference type="ChEBI" id="CHEBI:456216"/>
        <dbReference type="EC" id="2.7.1.30"/>
    </reaction>
</comment>
<dbReference type="RefSeq" id="WP_136543174.1">
    <property type="nucleotide sequence ID" value="NZ_STGU01000020.1"/>
</dbReference>
<dbReference type="AlphaFoldDB" id="A0A4S8PTH3"/>
<feature type="binding site" evidence="9">
    <location>
        <position position="83"/>
    </location>
    <ligand>
        <name>glycerol</name>
        <dbReference type="ChEBI" id="CHEBI:17754"/>
    </ligand>
</feature>
<dbReference type="EC" id="2.7.1.30" evidence="9"/>
<keyword evidence="4 9" id="KW-0547">Nucleotide-binding</keyword>
<evidence type="ECO:0000256" key="5">
    <source>
        <dbReference type="ARBA" id="ARBA00022777"/>
    </source>
</evidence>
<evidence type="ECO:0000256" key="1">
    <source>
        <dbReference type="ARBA" id="ARBA00005190"/>
    </source>
</evidence>
<gene>
    <name evidence="9 13" type="primary">glpK</name>
    <name evidence="13" type="ORF">FAA86_22045</name>
</gene>
<dbReference type="Pfam" id="PF02782">
    <property type="entry name" value="FGGY_C"/>
    <property type="match status" value="1"/>
</dbReference>
<feature type="binding site" evidence="9">
    <location>
        <position position="411"/>
    </location>
    <ligand>
        <name>ADP</name>
        <dbReference type="ChEBI" id="CHEBI:456216"/>
    </ligand>
</feature>
<dbReference type="FunFam" id="3.30.420.40:FF:000008">
    <property type="entry name" value="Glycerol kinase"/>
    <property type="match status" value="1"/>
</dbReference>
<dbReference type="PIRSF" id="PIRSF000538">
    <property type="entry name" value="GlpK"/>
    <property type="match status" value="1"/>
</dbReference>